<gene>
    <name evidence="7" type="ORF">FRX31_022344</name>
</gene>
<dbReference type="GO" id="GO:0005634">
    <property type="term" value="C:nucleus"/>
    <property type="evidence" value="ECO:0007669"/>
    <property type="project" value="UniProtKB-SubCell"/>
</dbReference>
<proteinExistence type="predicted"/>
<name>A0A7J6VU05_THATH</name>
<dbReference type="Proteomes" id="UP000554482">
    <property type="component" value="Unassembled WGS sequence"/>
</dbReference>
<feature type="region of interest" description="Disordered" evidence="6">
    <location>
        <begin position="1"/>
        <end position="26"/>
    </location>
</feature>
<comment type="caution">
    <text evidence="7">The sequence shown here is derived from an EMBL/GenBank/DDBJ whole genome shotgun (WGS) entry which is preliminary data.</text>
</comment>
<dbReference type="InterPro" id="IPR015300">
    <property type="entry name" value="DNA-bd_pseudobarrel_sf"/>
</dbReference>
<dbReference type="GO" id="GO:0003677">
    <property type="term" value="F:DNA binding"/>
    <property type="evidence" value="ECO:0007669"/>
    <property type="project" value="UniProtKB-KW"/>
</dbReference>
<protein>
    <submittedName>
        <fullName evidence="7">Uncharacterized protein</fullName>
    </submittedName>
</protein>
<reference evidence="7 8" key="1">
    <citation type="submission" date="2020-06" db="EMBL/GenBank/DDBJ databases">
        <title>Transcriptomic and genomic resources for Thalictrum thalictroides and T. hernandezii: Facilitating candidate gene discovery in an emerging model plant lineage.</title>
        <authorList>
            <person name="Arias T."/>
            <person name="Riano-Pachon D.M."/>
            <person name="Di Stilio V.S."/>
        </authorList>
    </citation>
    <scope>NUCLEOTIDE SEQUENCE [LARGE SCALE GENOMIC DNA]</scope>
    <source>
        <strain evidence="8">cv. WT478/WT964</strain>
        <tissue evidence="7">Leaves</tissue>
    </source>
</reference>
<comment type="subcellular location">
    <subcellularLocation>
        <location evidence="1">Nucleus</location>
    </subcellularLocation>
</comment>
<evidence type="ECO:0000313" key="7">
    <source>
        <dbReference type="EMBL" id="KAF5188068.1"/>
    </source>
</evidence>
<evidence type="ECO:0000256" key="6">
    <source>
        <dbReference type="SAM" id="MobiDB-lite"/>
    </source>
</evidence>
<organism evidence="7 8">
    <name type="scientific">Thalictrum thalictroides</name>
    <name type="common">Rue-anemone</name>
    <name type="synonym">Anemone thalictroides</name>
    <dbReference type="NCBI Taxonomy" id="46969"/>
    <lineage>
        <taxon>Eukaryota</taxon>
        <taxon>Viridiplantae</taxon>
        <taxon>Streptophyta</taxon>
        <taxon>Embryophyta</taxon>
        <taxon>Tracheophyta</taxon>
        <taxon>Spermatophyta</taxon>
        <taxon>Magnoliopsida</taxon>
        <taxon>Ranunculales</taxon>
        <taxon>Ranunculaceae</taxon>
        <taxon>Thalictroideae</taxon>
        <taxon>Thalictrum</taxon>
    </lineage>
</organism>
<keyword evidence="4" id="KW-0804">Transcription</keyword>
<evidence type="ECO:0000256" key="4">
    <source>
        <dbReference type="ARBA" id="ARBA00023163"/>
    </source>
</evidence>
<dbReference type="Gene3D" id="2.40.330.10">
    <property type="entry name" value="DNA-binding pseudobarrel domain"/>
    <property type="match status" value="1"/>
</dbReference>
<dbReference type="EMBL" id="JABWDY010027232">
    <property type="protein sequence ID" value="KAF5188068.1"/>
    <property type="molecule type" value="Genomic_DNA"/>
</dbReference>
<keyword evidence="2" id="KW-0805">Transcription regulation</keyword>
<dbReference type="AlphaFoldDB" id="A0A7J6VU05"/>
<evidence type="ECO:0000256" key="1">
    <source>
        <dbReference type="ARBA" id="ARBA00004123"/>
    </source>
</evidence>
<evidence type="ECO:0000256" key="3">
    <source>
        <dbReference type="ARBA" id="ARBA00023125"/>
    </source>
</evidence>
<accession>A0A7J6VU05</accession>
<evidence type="ECO:0000256" key="5">
    <source>
        <dbReference type="ARBA" id="ARBA00023242"/>
    </source>
</evidence>
<evidence type="ECO:0000256" key="2">
    <source>
        <dbReference type="ARBA" id="ARBA00023015"/>
    </source>
</evidence>
<evidence type="ECO:0000313" key="8">
    <source>
        <dbReference type="Proteomes" id="UP000554482"/>
    </source>
</evidence>
<keyword evidence="8" id="KW-1185">Reference proteome</keyword>
<sequence length="138" mass="16148">MEHQPFYNHFPTKSEESQGKGNGEVSGTVEIRPIMPIRKYLEQRDLAERRIYLDDSAVAKYILPYINNGQHIYNVNVTVRDVKTRKDYDMLFKRIESGVYVIEGCQLLFKNVPLERGDLIRLEYSGSHPFTLLLEYGY</sequence>
<keyword evidence="3" id="KW-0238">DNA-binding</keyword>
<keyword evidence="5" id="KW-0539">Nucleus</keyword>